<sequence length="309" mass="34883">MDIRMSDGRHVTKYSAFAVMHPWTNFIYIALVLVITMFTMNPVILAVSYAGSLALGIYMQGGSFIKKNIMITIPVVIFSVLIQPIFNHSGVTPLFYINDNMVCLENIIYGAVISLLLIAVIQWCSVAASYLSSEKMMYLFGSFIPSVGMIFSMILRMIPLMRKRYRQIHDAQLGLRGVETKNGIFEKIGHFANEFSTLITWSLESSMETSMSMESRGYGLKGRTSFNRFRFTLKDTFTIIIMLVCFVMAVIPIAGKKLAVYYLPVIYFTKSGVEGVLAVTAFVILTVIPMVIEITGNVQYKRRSSYNER</sequence>
<feature type="transmembrane region" description="Helical" evidence="5">
    <location>
        <begin position="26"/>
        <end position="49"/>
    </location>
</feature>
<feature type="transmembrane region" description="Helical" evidence="5">
    <location>
        <begin position="275"/>
        <end position="295"/>
    </location>
</feature>
<keyword evidence="4 5" id="KW-0472">Membrane</keyword>
<dbReference type="OrthoDB" id="2039442at2"/>
<evidence type="ECO:0000313" key="7">
    <source>
        <dbReference type="Proteomes" id="UP000095621"/>
    </source>
</evidence>
<feature type="transmembrane region" description="Helical" evidence="5">
    <location>
        <begin position="236"/>
        <end position="255"/>
    </location>
</feature>
<gene>
    <name evidence="6" type="ORF">ERS852490_01746</name>
</gene>
<protein>
    <submittedName>
        <fullName evidence="6">ABC-type cobalt transport system, permease component CbiQ and related transporters</fullName>
    </submittedName>
</protein>
<feature type="transmembrane region" description="Helical" evidence="5">
    <location>
        <begin position="137"/>
        <end position="158"/>
    </location>
</feature>
<evidence type="ECO:0000256" key="3">
    <source>
        <dbReference type="ARBA" id="ARBA00022989"/>
    </source>
</evidence>
<keyword evidence="3 5" id="KW-1133">Transmembrane helix</keyword>
<dbReference type="Pfam" id="PF02361">
    <property type="entry name" value="CbiQ"/>
    <property type="match status" value="1"/>
</dbReference>
<evidence type="ECO:0000313" key="6">
    <source>
        <dbReference type="EMBL" id="CUQ77722.1"/>
    </source>
</evidence>
<proteinExistence type="predicted"/>
<feature type="transmembrane region" description="Helical" evidence="5">
    <location>
        <begin position="69"/>
        <end position="86"/>
    </location>
</feature>
<accession>A0A174YVI8</accession>
<dbReference type="EMBL" id="CZBU01000003">
    <property type="protein sequence ID" value="CUQ77722.1"/>
    <property type="molecule type" value="Genomic_DNA"/>
</dbReference>
<evidence type="ECO:0000256" key="4">
    <source>
        <dbReference type="ARBA" id="ARBA00023136"/>
    </source>
</evidence>
<dbReference type="RefSeq" id="WP_055215757.1">
    <property type="nucleotide sequence ID" value="NZ_CZBU01000003.1"/>
</dbReference>
<evidence type="ECO:0000256" key="1">
    <source>
        <dbReference type="ARBA" id="ARBA00004141"/>
    </source>
</evidence>
<comment type="subcellular location">
    <subcellularLocation>
        <location evidence="1">Membrane</location>
        <topology evidence="1">Multi-pass membrane protein</topology>
    </subcellularLocation>
</comment>
<reference evidence="6 7" key="1">
    <citation type="submission" date="2015-09" db="EMBL/GenBank/DDBJ databases">
        <authorList>
            <consortium name="Pathogen Informatics"/>
        </authorList>
    </citation>
    <scope>NUCLEOTIDE SEQUENCE [LARGE SCALE GENOMIC DNA]</scope>
    <source>
        <strain evidence="6 7">2789STDY5834875</strain>
    </source>
</reference>
<name>A0A174YVI8_9FIRM</name>
<organism evidence="6 7">
    <name type="scientific">Lachnospira eligens</name>
    <dbReference type="NCBI Taxonomy" id="39485"/>
    <lineage>
        <taxon>Bacteria</taxon>
        <taxon>Bacillati</taxon>
        <taxon>Bacillota</taxon>
        <taxon>Clostridia</taxon>
        <taxon>Lachnospirales</taxon>
        <taxon>Lachnospiraceae</taxon>
        <taxon>Lachnospira</taxon>
    </lineage>
</organism>
<dbReference type="InterPro" id="IPR003339">
    <property type="entry name" value="ABC/ECF_trnsptr_transmembrane"/>
</dbReference>
<feature type="transmembrane region" description="Helical" evidence="5">
    <location>
        <begin position="107"/>
        <end position="131"/>
    </location>
</feature>
<dbReference type="AlphaFoldDB" id="A0A174YVI8"/>
<dbReference type="Proteomes" id="UP000095621">
    <property type="component" value="Unassembled WGS sequence"/>
</dbReference>
<evidence type="ECO:0000256" key="2">
    <source>
        <dbReference type="ARBA" id="ARBA00022692"/>
    </source>
</evidence>
<dbReference type="CDD" id="cd16914">
    <property type="entry name" value="EcfT"/>
    <property type="match status" value="1"/>
</dbReference>
<dbReference type="GO" id="GO:0005886">
    <property type="term" value="C:plasma membrane"/>
    <property type="evidence" value="ECO:0007669"/>
    <property type="project" value="UniProtKB-ARBA"/>
</dbReference>
<keyword evidence="2 5" id="KW-0812">Transmembrane</keyword>
<evidence type="ECO:0000256" key="5">
    <source>
        <dbReference type="SAM" id="Phobius"/>
    </source>
</evidence>